<accession>A0ABN8D3N0</accession>
<sequence>MINAEEALQLSLTSEEISMEHLINFKGVNVCAATVDDETNDDMTGLQVPSMPRLLAIVENIAPIPVTNRVARVELVSSSITNLTVTRELIVGVLRNLVVPYMDYQKDEAFYMDNYDQVDSNKLLSAQDKKDRNDKLRELEAVMSLDKILKLRSRSTGLAKYYRRD</sequence>
<dbReference type="Proteomes" id="UP001158986">
    <property type="component" value="Unassembled WGS sequence"/>
</dbReference>
<proteinExistence type="predicted"/>
<evidence type="ECO:0000313" key="1">
    <source>
        <dbReference type="EMBL" id="CAH0519655.1"/>
    </source>
</evidence>
<dbReference type="EMBL" id="CAKLCB010000309">
    <property type="protein sequence ID" value="CAH0519655.1"/>
    <property type="molecule type" value="Genomic_DNA"/>
</dbReference>
<gene>
    <name evidence="1" type="ORF">PBS001_LOCUS6174</name>
</gene>
<protein>
    <submittedName>
        <fullName evidence="1">Uncharacterized protein</fullName>
    </submittedName>
</protein>
<name>A0ABN8D3N0_9STRA</name>
<keyword evidence="2" id="KW-1185">Reference proteome</keyword>
<comment type="caution">
    <text evidence="1">The sequence shown here is derived from an EMBL/GenBank/DDBJ whole genome shotgun (WGS) entry which is preliminary data.</text>
</comment>
<organism evidence="1 2">
    <name type="scientific">Peronospora belbahrii</name>
    <dbReference type="NCBI Taxonomy" id="622444"/>
    <lineage>
        <taxon>Eukaryota</taxon>
        <taxon>Sar</taxon>
        <taxon>Stramenopiles</taxon>
        <taxon>Oomycota</taxon>
        <taxon>Peronosporomycetes</taxon>
        <taxon>Peronosporales</taxon>
        <taxon>Peronosporaceae</taxon>
        <taxon>Peronospora</taxon>
    </lineage>
</organism>
<reference evidence="1 2" key="1">
    <citation type="submission" date="2021-11" db="EMBL/GenBank/DDBJ databases">
        <authorList>
            <person name="Islam A."/>
            <person name="Islam S."/>
            <person name="Flora M.S."/>
            <person name="Rahman M."/>
            <person name="Ziaur R.M."/>
            <person name="Epstein J.H."/>
            <person name="Hassan M."/>
            <person name="Klassen M."/>
            <person name="Woodard K."/>
            <person name="Webb A."/>
            <person name="Webby R.J."/>
            <person name="El Zowalaty M.E."/>
        </authorList>
    </citation>
    <scope>NUCLEOTIDE SEQUENCE [LARGE SCALE GENOMIC DNA]</scope>
    <source>
        <strain evidence="1">Pbs1</strain>
    </source>
</reference>
<evidence type="ECO:0000313" key="2">
    <source>
        <dbReference type="Proteomes" id="UP001158986"/>
    </source>
</evidence>